<dbReference type="InterPro" id="IPR011990">
    <property type="entry name" value="TPR-like_helical_dom_sf"/>
</dbReference>
<keyword evidence="5 7" id="KW-0802">TPR repeat</keyword>
<evidence type="ECO:0000256" key="6">
    <source>
        <dbReference type="ARBA" id="ARBA00023306"/>
    </source>
</evidence>
<organism evidence="9 10">
    <name type="scientific">Candida albicans</name>
    <name type="common">Yeast</name>
    <dbReference type="NCBI Taxonomy" id="5476"/>
    <lineage>
        <taxon>Eukaryota</taxon>
        <taxon>Fungi</taxon>
        <taxon>Dikarya</taxon>
        <taxon>Ascomycota</taxon>
        <taxon>Saccharomycotina</taxon>
        <taxon>Pichiomycetes</taxon>
        <taxon>Debaryomycetaceae</taxon>
        <taxon>Candida/Lodderomyces clade</taxon>
        <taxon>Candida</taxon>
    </lineage>
</organism>
<dbReference type="Proteomes" id="UP000536275">
    <property type="component" value="Unassembled WGS sequence"/>
</dbReference>
<dbReference type="SUPFAM" id="SSF48452">
    <property type="entry name" value="TPR-like"/>
    <property type="match status" value="2"/>
</dbReference>
<evidence type="ECO:0000256" key="5">
    <source>
        <dbReference type="ARBA" id="ARBA00022803"/>
    </source>
</evidence>
<dbReference type="Gene3D" id="1.25.40.10">
    <property type="entry name" value="Tetratricopeptide repeat domain"/>
    <property type="match status" value="2"/>
</dbReference>
<proteinExistence type="predicted"/>
<dbReference type="EMBL" id="JABWAD010000055">
    <property type="protein sequence ID" value="KAF6066516.1"/>
    <property type="molecule type" value="Genomic_DNA"/>
</dbReference>
<dbReference type="SMART" id="SM00028">
    <property type="entry name" value="TPR"/>
    <property type="match status" value="3"/>
</dbReference>
<dbReference type="GO" id="GO:0051301">
    <property type="term" value="P:cell division"/>
    <property type="evidence" value="ECO:0007669"/>
    <property type="project" value="UniProtKB-KW"/>
</dbReference>
<gene>
    <name evidence="9" type="ORF">FOB64_004004</name>
</gene>
<dbReference type="GO" id="GO:0031145">
    <property type="term" value="P:anaphase-promoting complex-dependent catabolic process"/>
    <property type="evidence" value="ECO:0007669"/>
    <property type="project" value="TreeGrafter"/>
</dbReference>
<evidence type="ECO:0000256" key="1">
    <source>
        <dbReference type="ARBA" id="ARBA00022618"/>
    </source>
</evidence>
<dbReference type="PANTHER" id="PTHR12558:SF10">
    <property type="entry name" value="CELL DIVISION CYCLE PROTEIN 23 HOMOLOG"/>
    <property type="match status" value="1"/>
</dbReference>
<dbReference type="Pfam" id="PF13414">
    <property type="entry name" value="TPR_11"/>
    <property type="match status" value="1"/>
</dbReference>
<evidence type="ECO:0000259" key="8">
    <source>
        <dbReference type="Pfam" id="PF04049"/>
    </source>
</evidence>
<keyword evidence="3" id="KW-0498">Mitosis</keyword>
<keyword evidence="6" id="KW-0131">Cell cycle</keyword>
<feature type="repeat" description="TPR" evidence="7">
    <location>
        <begin position="309"/>
        <end position="342"/>
    </location>
</feature>
<evidence type="ECO:0000256" key="3">
    <source>
        <dbReference type="ARBA" id="ARBA00022776"/>
    </source>
</evidence>
<dbReference type="PANTHER" id="PTHR12558">
    <property type="entry name" value="CELL DIVISION CYCLE 16,23,27"/>
    <property type="match status" value="1"/>
</dbReference>
<dbReference type="GO" id="GO:0016567">
    <property type="term" value="P:protein ubiquitination"/>
    <property type="evidence" value="ECO:0007669"/>
    <property type="project" value="TreeGrafter"/>
</dbReference>
<comment type="caution">
    <text evidence="9">The sequence shown here is derived from an EMBL/GenBank/DDBJ whole genome shotgun (WGS) entry which is preliminary data.</text>
</comment>
<evidence type="ECO:0000256" key="2">
    <source>
        <dbReference type="ARBA" id="ARBA00022737"/>
    </source>
</evidence>
<keyword evidence="4" id="KW-0833">Ubl conjugation pathway</keyword>
<name>A0A8H6BV16_CANAX</name>
<dbReference type="GO" id="GO:0045842">
    <property type="term" value="P:positive regulation of mitotic metaphase/anaphase transition"/>
    <property type="evidence" value="ECO:0007669"/>
    <property type="project" value="TreeGrafter"/>
</dbReference>
<dbReference type="Pfam" id="PF04049">
    <property type="entry name" value="ANAPC8"/>
    <property type="match status" value="1"/>
</dbReference>
<dbReference type="PROSITE" id="PS50005">
    <property type="entry name" value="TPR"/>
    <property type="match status" value="2"/>
</dbReference>
<evidence type="ECO:0000256" key="4">
    <source>
        <dbReference type="ARBA" id="ARBA00022786"/>
    </source>
</evidence>
<reference evidence="9 10" key="1">
    <citation type="submission" date="2020-03" db="EMBL/GenBank/DDBJ databases">
        <title>FDA dAtabase for Regulatory Grade micrObial Sequences (FDA-ARGOS): Supporting development and validation of Infectious Disease Dx tests.</title>
        <authorList>
            <person name="Campos J."/>
            <person name="Goldberg B."/>
            <person name="Tallon L."/>
            <person name="Sadzewicz L."/>
            <person name="Vavikolanu K."/>
            <person name="Mehta A."/>
            <person name="Aluvathingal J."/>
            <person name="Nadendla S."/>
            <person name="Nandy P."/>
            <person name="Geyer C."/>
            <person name="Yan Y."/>
            <person name="Sichtig H."/>
        </authorList>
    </citation>
    <scope>NUCLEOTIDE SEQUENCE [LARGE SCALE GENOMIC DNA]</scope>
    <source>
        <strain evidence="9 10">FDAARGOS_656</strain>
    </source>
</reference>
<keyword evidence="1" id="KW-0132">Cell division</keyword>
<sequence>MTTNESIDITELRTHLYHSACKLNNLSLYQASKWCAEALNGLKDKQQPVTYPPLALDSDDLLDQDILILAKSYFDCKEFDRAAHVLKDCKGGDAKFLRLYSMLISVDKRSTEETDGSLNIGMINETNEDTGTTSKESALNSLNSQLSKIILESENYLKHKQNAFLLYLNGIIYNKKKKYQLARQSLHDSLQIFPYNWSCWQELIASFSSFEEAHNYINKCKNTNNPLANNVMFQFFEVVILQEFYHQSNTLFDNLSNLAALFPGFVFLKIQQFLISYHNLDYFQAEATFDQILVEDPLRLDDLDTFSNMFAWTLMGHEFVELKNSHAAIESYRRAVDTNPKDFRAWYGLGQAYEVLDMHLYALYYYQRATNLQPLDKRMWQAIATISEKLGNHKDTYKYMRLCFAQEFEWGVGDETSKHGFGLLETP</sequence>
<evidence type="ECO:0000256" key="7">
    <source>
        <dbReference type="PROSITE-ProRule" id="PRU00339"/>
    </source>
</evidence>
<evidence type="ECO:0000313" key="10">
    <source>
        <dbReference type="Proteomes" id="UP000536275"/>
    </source>
</evidence>
<dbReference type="InterPro" id="IPR007192">
    <property type="entry name" value="APC8"/>
</dbReference>
<keyword evidence="2" id="KW-0677">Repeat</keyword>
<feature type="repeat" description="TPR" evidence="7">
    <location>
        <begin position="343"/>
        <end position="376"/>
    </location>
</feature>
<dbReference type="InterPro" id="IPR019734">
    <property type="entry name" value="TPR_rpt"/>
</dbReference>
<protein>
    <submittedName>
        <fullName evidence="9">Anaphase promoting complex subunit 8 / Cdc23 family protein</fullName>
    </submittedName>
</protein>
<accession>A0A8H6BV16</accession>
<feature type="domain" description="Cdc23" evidence="8">
    <location>
        <begin position="11"/>
        <end position="272"/>
    </location>
</feature>
<dbReference type="AlphaFoldDB" id="A0A8H6BV16"/>
<evidence type="ECO:0000313" key="9">
    <source>
        <dbReference type="EMBL" id="KAF6066516.1"/>
    </source>
</evidence>
<dbReference type="GO" id="GO:0005680">
    <property type="term" value="C:anaphase-promoting complex"/>
    <property type="evidence" value="ECO:0007669"/>
    <property type="project" value="InterPro"/>
</dbReference>